<gene>
    <name evidence="3" type="ORF">K8U77_06790</name>
</gene>
<dbReference type="Pfam" id="PF13173">
    <property type="entry name" value="AAA_14"/>
    <property type="match status" value="1"/>
</dbReference>
<dbReference type="EMBL" id="DYWI01000126">
    <property type="protein sequence ID" value="HJF65802.1"/>
    <property type="molecule type" value="Genomic_DNA"/>
</dbReference>
<dbReference type="PANTHER" id="PTHR43566">
    <property type="entry name" value="CONSERVED PROTEIN"/>
    <property type="match status" value="1"/>
</dbReference>
<feature type="domain" description="AAA" evidence="1">
    <location>
        <begin position="22"/>
        <end position="140"/>
    </location>
</feature>
<proteinExistence type="predicted"/>
<comment type="caution">
    <text evidence="3">The sequence shown here is derived from an EMBL/GenBank/DDBJ whole genome shotgun (WGS) entry which is preliminary data.</text>
</comment>
<feature type="domain" description="DUF4143" evidence="2">
    <location>
        <begin position="203"/>
        <end position="368"/>
    </location>
</feature>
<reference evidence="3" key="2">
    <citation type="submission" date="2021-09" db="EMBL/GenBank/DDBJ databases">
        <authorList>
            <person name="Gilroy R."/>
        </authorList>
    </citation>
    <scope>NUCLEOTIDE SEQUENCE</scope>
    <source>
        <strain evidence="3">ChiGjej6B6-11269</strain>
    </source>
</reference>
<protein>
    <submittedName>
        <fullName evidence="3">DUF4143 domain-containing protein</fullName>
    </submittedName>
</protein>
<reference evidence="3" key="1">
    <citation type="journal article" date="2021" name="PeerJ">
        <title>Extensive microbial diversity within the chicken gut microbiome revealed by metagenomics and culture.</title>
        <authorList>
            <person name="Gilroy R."/>
            <person name="Ravi A."/>
            <person name="Getino M."/>
            <person name="Pursley I."/>
            <person name="Horton D.L."/>
            <person name="Alikhan N.F."/>
            <person name="Baker D."/>
            <person name="Gharbi K."/>
            <person name="Hall N."/>
            <person name="Watson M."/>
            <person name="Adriaenssens E.M."/>
            <person name="Foster-Nyarko E."/>
            <person name="Jarju S."/>
            <person name="Secka A."/>
            <person name="Antonio M."/>
            <person name="Oren A."/>
            <person name="Chaudhuri R.R."/>
            <person name="La Ragione R."/>
            <person name="Hildebrand F."/>
            <person name="Pallen M.J."/>
        </authorList>
    </citation>
    <scope>NUCLEOTIDE SEQUENCE</scope>
    <source>
        <strain evidence="3">ChiGjej6B6-11269</strain>
    </source>
</reference>
<accession>A0A9D2UXD3</accession>
<evidence type="ECO:0000259" key="1">
    <source>
        <dbReference type="Pfam" id="PF13173"/>
    </source>
</evidence>
<dbReference type="AlphaFoldDB" id="A0A9D2UXD3"/>
<evidence type="ECO:0000313" key="3">
    <source>
        <dbReference type="EMBL" id="HJF65802.1"/>
    </source>
</evidence>
<evidence type="ECO:0000259" key="2">
    <source>
        <dbReference type="Pfam" id="PF13635"/>
    </source>
</evidence>
<dbReference type="Proteomes" id="UP000786989">
    <property type="component" value="Unassembled WGS sequence"/>
</dbReference>
<dbReference type="InterPro" id="IPR041682">
    <property type="entry name" value="AAA_14"/>
</dbReference>
<organism evidence="3 4">
    <name type="scientific">Slackia equolifaciens</name>
    <dbReference type="NCBI Taxonomy" id="498718"/>
    <lineage>
        <taxon>Bacteria</taxon>
        <taxon>Bacillati</taxon>
        <taxon>Actinomycetota</taxon>
        <taxon>Coriobacteriia</taxon>
        <taxon>Eggerthellales</taxon>
        <taxon>Eggerthellaceae</taxon>
        <taxon>Slackia</taxon>
    </lineage>
</organism>
<evidence type="ECO:0000313" key="4">
    <source>
        <dbReference type="Proteomes" id="UP000786989"/>
    </source>
</evidence>
<name>A0A9D2UXD3_9ACTN</name>
<dbReference type="Pfam" id="PF13635">
    <property type="entry name" value="DUF4143"/>
    <property type="match status" value="1"/>
</dbReference>
<dbReference type="InterPro" id="IPR025420">
    <property type="entry name" value="DUF4143"/>
</dbReference>
<dbReference type="PANTHER" id="PTHR43566:SF2">
    <property type="entry name" value="DUF4143 DOMAIN-CONTAINING PROTEIN"/>
    <property type="match status" value="1"/>
</dbReference>
<sequence>MVAYIPRLADGQLQEKLERTGAVLVRGPKWCGKTSTCEQQARSALKMRDPDAYAANMEAAQIRPSLLLRGERPRLIDEWQVAPVLWDAVINEVDAAGGQPGQFVLTGSATPFGPHDDTKPKHTGTGRIARIDMDTMTLEESGVSSNEVSLSALFGGQAQVEGASNISVEQYAELICAGGWPSPIARGTLDTEVAKDYIGAICESDISEAAGVELDPLRARALLRSLARNSAQEASLATLLADVKDVGVGMSEPTLRSYLNALRKLFVIEDIPAWAPTLRSRTPLRSSATWHLCDPSLAAAALEASPDALLNDLVSMGYLFETLCVRDLRSYMRCMDGSVAHYRDKSGLEADVILRLNDGRWAAVEVKLGGAKRIDEGASNLLTLAGKIDQAKSGAPAFLAVVTGGRYAYTREDGVHVIPLGCLSH</sequence>